<dbReference type="PANTHER" id="PTHR48219:SF2">
    <property type="entry name" value="VACUOLAR PROTEIN SORTING-ASSOCIATED PROTEIN 62"/>
    <property type="match status" value="1"/>
</dbReference>
<accession>A0A6C0E732</accession>
<sequence>MSFFDRIIKNWKLYQVQIILLIFLFIILTFYQFTITAQSKKTKTEMKIIREHFASEENSKKLDNDVEIYFMINYPPQDVKKIWETQMGDERYISFWERSPSAITGYFPIGQIAFTSDEKATKDNISLEERPGIQYLVKGGKRPIDYTLVWDNSHNKDEKPISIWRPTPPENYVVMGDVAVASHEKPDLDAIHCLPRSVVENTGNIEGYLWKDPFPTQKTKDEKEDVSPHNSFSLWEIGSYGYFFGRDSYQRPDNLKDKIFKIKDEFLKKQEIDPIDDGKYIELTLKI</sequence>
<name>A0A6C0E732_9ZZZZ</name>
<organism evidence="2">
    <name type="scientific">viral metagenome</name>
    <dbReference type="NCBI Taxonomy" id="1070528"/>
    <lineage>
        <taxon>unclassified sequences</taxon>
        <taxon>metagenomes</taxon>
        <taxon>organismal metagenomes</taxon>
    </lineage>
</organism>
<dbReference type="PANTHER" id="PTHR48219">
    <property type="entry name" value="VACUOLAR PROTEIN SORTING-ASSOCIATED PROTEIN 62-RELATED"/>
    <property type="match status" value="1"/>
</dbReference>
<dbReference type="AlphaFoldDB" id="A0A6C0E732"/>
<evidence type="ECO:0000256" key="1">
    <source>
        <dbReference type="SAM" id="Phobius"/>
    </source>
</evidence>
<dbReference type="Pfam" id="PF06101">
    <property type="entry name" value="Vps62"/>
    <property type="match status" value="1"/>
</dbReference>
<keyword evidence="1" id="KW-1133">Transmembrane helix</keyword>
<feature type="transmembrane region" description="Helical" evidence="1">
    <location>
        <begin position="12"/>
        <end position="33"/>
    </location>
</feature>
<reference evidence="2" key="1">
    <citation type="journal article" date="2020" name="Nature">
        <title>Giant virus diversity and host interactions through global metagenomics.</title>
        <authorList>
            <person name="Schulz F."/>
            <person name="Roux S."/>
            <person name="Paez-Espino D."/>
            <person name="Jungbluth S."/>
            <person name="Walsh D.A."/>
            <person name="Denef V.J."/>
            <person name="McMahon K.D."/>
            <person name="Konstantinidis K.T."/>
            <person name="Eloe-Fadrosh E.A."/>
            <person name="Kyrpides N.C."/>
            <person name="Woyke T."/>
        </authorList>
    </citation>
    <scope>NUCLEOTIDE SEQUENCE</scope>
    <source>
        <strain evidence="2">GVMAG-M-3300023179-150</strain>
    </source>
</reference>
<protein>
    <submittedName>
        <fullName evidence="2">Uncharacterized protein</fullName>
    </submittedName>
</protein>
<dbReference type="EMBL" id="MN739745">
    <property type="protein sequence ID" value="QHT24441.1"/>
    <property type="molecule type" value="Genomic_DNA"/>
</dbReference>
<dbReference type="InterPro" id="IPR009291">
    <property type="entry name" value="Vps62"/>
</dbReference>
<evidence type="ECO:0000313" key="2">
    <source>
        <dbReference type="EMBL" id="QHT24441.1"/>
    </source>
</evidence>
<keyword evidence="1" id="KW-0472">Membrane</keyword>
<keyword evidence="1" id="KW-0812">Transmembrane</keyword>
<proteinExistence type="predicted"/>